<evidence type="ECO:0000256" key="7">
    <source>
        <dbReference type="ARBA" id="ARBA00035398"/>
    </source>
</evidence>
<evidence type="ECO:0000256" key="6">
    <source>
        <dbReference type="ARBA" id="ARBA00035183"/>
    </source>
</evidence>
<evidence type="ECO:0000256" key="4">
    <source>
        <dbReference type="ARBA" id="ARBA00023128"/>
    </source>
</evidence>
<organism evidence="8 9">
    <name type="scientific">Limulus polyphemus</name>
    <name type="common">Atlantic horseshoe crab</name>
    <dbReference type="NCBI Taxonomy" id="6850"/>
    <lineage>
        <taxon>Eukaryota</taxon>
        <taxon>Metazoa</taxon>
        <taxon>Ecdysozoa</taxon>
        <taxon>Arthropoda</taxon>
        <taxon>Chelicerata</taxon>
        <taxon>Merostomata</taxon>
        <taxon>Xiphosura</taxon>
        <taxon>Limulidae</taxon>
        <taxon>Limulus</taxon>
    </lineage>
</organism>
<dbReference type="InterPro" id="IPR018305">
    <property type="entry name" value="Ribosomal_m50"/>
</dbReference>
<proteinExistence type="inferred from homology"/>
<comment type="subcellular location">
    <subcellularLocation>
        <location evidence="1">Mitochondrion</location>
    </subcellularLocation>
</comment>
<evidence type="ECO:0000313" key="9">
    <source>
        <dbReference type="RefSeq" id="XP_022249193.1"/>
    </source>
</evidence>
<keyword evidence="4" id="KW-0496">Mitochondrion</keyword>
<gene>
    <name evidence="9" type="primary">LOC106465560</name>
</gene>
<evidence type="ECO:0000256" key="1">
    <source>
        <dbReference type="ARBA" id="ARBA00004173"/>
    </source>
</evidence>
<reference evidence="9" key="1">
    <citation type="submission" date="2025-08" db="UniProtKB">
        <authorList>
            <consortium name="RefSeq"/>
        </authorList>
    </citation>
    <scope>IDENTIFICATION</scope>
    <source>
        <tissue evidence="9">Muscle</tissue>
    </source>
</reference>
<dbReference type="PANTHER" id="PTHR31542:SF1">
    <property type="entry name" value="LARGE RIBOSOMAL SUBUNIT PROTEIN ML50"/>
    <property type="match status" value="1"/>
</dbReference>
<accession>A0ABM1SZY7</accession>
<evidence type="ECO:0000256" key="3">
    <source>
        <dbReference type="ARBA" id="ARBA00022980"/>
    </source>
</evidence>
<comment type="similarity">
    <text evidence="2">Belongs to the mitochondrion-specific ribosomal protein mL50 family.</text>
</comment>
<name>A0ABM1SZY7_LIMPO</name>
<keyword evidence="3" id="KW-0689">Ribosomal protein</keyword>
<sequence length="160" mass="18541">MERKDIRFCRPQKPYNPPDDVSYQLEKLTKDVFGSNTTDQWTETSLSDPQLKYKLLTRCIKVFKHEISNADLYTVTTISDVLKFYSTPVHGISPYDELVRSKEKLPENLHVVPDYCRFHPETDTFFGGISAYPASSTIVTGLKTKKKYKGYTARTKWPYV</sequence>
<keyword evidence="5" id="KW-0687">Ribonucleoprotein</keyword>
<dbReference type="PANTHER" id="PTHR31542">
    <property type="entry name" value="39A RIBOSOMAL PROTEIN L50, MITOCHONDRIAL"/>
    <property type="match status" value="1"/>
</dbReference>
<protein>
    <recommendedName>
        <fullName evidence="6">Large ribosomal subunit protein mL50</fullName>
    </recommendedName>
    <alternativeName>
        <fullName evidence="7">39S ribosomal protein L50, mitochondrial</fullName>
    </alternativeName>
</protein>
<evidence type="ECO:0000256" key="2">
    <source>
        <dbReference type="ARBA" id="ARBA00008860"/>
    </source>
</evidence>
<dbReference type="Pfam" id="PF10501">
    <property type="entry name" value="Ribosomal_L50"/>
    <property type="match status" value="1"/>
</dbReference>
<dbReference type="Proteomes" id="UP000694941">
    <property type="component" value="Unplaced"/>
</dbReference>
<evidence type="ECO:0000256" key="5">
    <source>
        <dbReference type="ARBA" id="ARBA00023274"/>
    </source>
</evidence>
<keyword evidence="8" id="KW-1185">Reference proteome</keyword>
<dbReference type="GeneID" id="106465560"/>
<dbReference type="RefSeq" id="XP_022249193.1">
    <property type="nucleotide sequence ID" value="XM_022393485.1"/>
</dbReference>
<evidence type="ECO:0000313" key="8">
    <source>
        <dbReference type="Proteomes" id="UP000694941"/>
    </source>
</evidence>